<dbReference type="Proteomes" id="UP000284220">
    <property type="component" value="Unassembled WGS sequence"/>
</dbReference>
<evidence type="ECO:0008006" key="3">
    <source>
        <dbReference type="Google" id="ProtNLM"/>
    </source>
</evidence>
<dbReference type="EMBL" id="QRHZ01000001">
    <property type="protein sequence ID" value="RHG20124.1"/>
    <property type="molecule type" value="Genomic_DNA"/>
</dbReference>
<gene>
    <name evidence="1" type="ORF">DW272_02645</name>
</gene>
<accession>A0A414SKM1</accession>
<organism evidence="1 2">
    <name type="scientific">Blautia obeum</name>
    <dbReference type="NCBI Taxonomy" id="40520"/>
    <lineage>
        <taxon>Bacteria</taxon>
        <taxon>Bacillati</taxon>
        <taxon>Bacillota</taxon>
        <taxon>Clostridia</taxon>
        <taxon>Lachnospirales</taxon>
        <taxon>Lachnospiraceae</taxon>
        <taxon>Blautia</taxon>
    </lineage>
</organism>
<comment type="caution">
    <text evidence="1">The sequence shown here is derived from an EMBL/GenBank/DDBJ whole genome shotgun (WGS) entry which is preliminary data.</text>
</comment>
<proteinExistence type="predicted"/>
<dbReference type="RefSeq" id="WP_118197446.1">
    <property type="nucleotide sequence ID" value="NZ_QRHZ01000001.1"/>
</dbReference>
<evidence type="ECO:0000313" key="1">
    <source>
        <dbReference type="EMBL" id="RHG20124.1"/>
    </source>
</evidence>
<evidence type="ECO:0000313" key="2">
    <source>
        <dbReference type="Proteomes" id="UP000284220"/>
    </source>
</evidence>
<protein>
    <recommendedName>
        <fullName evidence="3">Phosphoribosyltransferase</fullName>
    </recommendedName>
</protein>
<name>A0A414SKM1_9FIRM</name>
<sequence>MNKLCFLKEMMNPIVEKCLDKYGGGESYFTEIDAMIKSNPVLMSEYIQYITEKENIYNVIFSGEIGLKYFAMQLKQQIPSDINLFLLPGGLRLNPSKLFEADNNILESRTVLSSKYIFLDDSYYSGKTLNAVSEFVKKGGGVIEKSYVFYDGSPVKTNVQSLYRYYDNLEN</sequence>
<reference evidence="1 2" key="1">
    <citation type="submission" date="2018-08" db="EMBL/GenBank/DDBJ databases">
        <title>A genome reference for cultivated species of the human gut microbiota.</title>
        <authorList>
            <person name="Zou Y."/>
            <person name="Xue W."/>
            <person name="Luo G."/>
        </authorList>
    </citation>
    <scope>NUCLEOTIDE SEQUENCE [LARGE SCALE GENOMIC DNA]</scope>
    <source>
        <strain evidence="1 2">AM22-9LB</strain>
    </source>
</reference>
<dbReference type="AlphaFoldDB" id="A0A414SKM1"/>